<comment type="caution">
    <text evidence="1">The sequence shown here is derived from an EMBL/GenBank/DDBJ whole genome shotgun (WGS) entry which is preliminary data.</text>
</comment>
<dbReference type="EMBL" id="AEJC01000078">
    <property type="protein sequence ID" value="EKX68437.1"/>
    <property type="molecule type" value="Genomic_DNA"/>
</dbReference>
<dbReference type="Proteomes" id="UP000010411">
    <property type="component" value="Unassembled WGS sequence"/>
</dbReference>
<evidence type="ECO:0000313" key="2">
    <source>
        <dbReference type="Proteomes" id="UP000010411"/>
    </source>
</evidence>
<reference evidence="1 2" key="1">
    <citation type="submission" date="2012-11" db="EMBL/GenBank/DDBJ databases">
        <authorList>
            <person name="Huguet-Tapia J.C."/>
            <person name="Durkin A.S."/>
            <person name="Pettis G.S."/>
            <person name="Badger J.H."/>
        </authorList>
    </citation>
    <scope>NUCLEOTIDE SEQUENCE [LARGE SCALE GENOMIC DNA]</scope>
    <source>
        <strain evidence="1 2">91-03</strain>
    </source>
</reference>
<accession>L1L694</accession>
<dbReference type="AlphaFoldDB" id="L1L694"/>
<name>L1L694_9ACTN</name>
<gene>
    <name evidence="1" type="ORF">STRIP9103_07482</name>
</gene>
<keyword evidence="2" id="KW-1185">Reference proteome</keyword>
<organism evidence="1 2">
    <name type="scientific">Streptomyces ipomoeae 91-03</name>
    <dbReference type="NCBI Taxonomy" id="698759"/>
    <lineage>
        <taxon>Bacteria</taxon>
        <taxon>Bacillati</taxon>
        <taxon>Actinomycetota</taxon>
        <taxon>Actinomycetes</taxon>
        <taxon>Kitasatosporales</taxon>
        <taxon>Streptomycetaceae</taxon>
        <taxon>Streptomyces</taxon>
    </lineage>
</organism>
<sequence>MGPVRPSRRGRATGAQGLGDRLVVFHQKYAHGTTLVLES</sequence>
<proteinExistence type="predicted"/>
<evidence type="ECO:0000313" key="1">
    <source>
        <dbReference type="EMBL" id="EKX68437.1"/>
    </source>
</evidence>
<protein>
    <submittedName>
        <fullName evidence="1">Uncharacterized protein</fullName>
    </submittedName>
</protein>